<evidence type="ECO:0000259" key="1">
    <source>
        <dbReference type="Pfam" id="PF02627"/>
    </source>
</evidence>
<dbReference type="PANTHER" id="PTHR34846:SF10">
    <property type="entry name" value="CYTOPLASMIC PROTEIN"/>
    <property type="match status" value="1"/>
</dbReference>
<dbReference type="InterPro" id="IPR003779">
    <property type="entry name" value="CMD-like"/>
</dbReference>
<dbReference type="Proteomes" id="UP001500280">
    <property type="component" value="Unassembled WGS sequence"/>
</dbReference>
<reference evidence="2 3" key="1">
    <citation type="journal article" date="2019" name="Int. J. Syst. Evol. Microbiol.">
        <title>The Global Catalogue of Microorganisms (GCM) 10K type strain sequencing project: providing services to taxonomists for standard genome sequencing and annotation.</title>
        <authorList>
            <consortium name="The Broad Institute Genomics Platform"/>
            <consortium name="The Broad Institute Genome Sequencing Center for Infectious Disease"/>
            <person name="Wu L."/>
            <person name="Ma J."/>
        </authorList>
    </citation>
    <scope>NUCLEOTIDE SEQUENCE [LARGE SCALE GENOMIC DNA]</scope>
    <source>
        <strain evidence="2 3">JCM 14307</strain>
    </source>
</reference>
<proteinExistence type="predicted"/>
<evidence type="ECO:0000313" key="2">
    <source>
        <dbReference type="EMBL" id="GAA1677829.1"/>
    </source>
</evidence>
<dbReference type="SUPFAM" id="SSF69118">
    <property type="entry name" value="AhpD-like"/>
    <property type="match status" value="1"/>
</dbReference>
<dbReference type="EMBL" id="BAAANF010000007">
    <property type="protein sequence ID" value="GAA1677829.1"/>
    <property type="molecule type" value="Genomic_DNA"/>
</dbReference>
<dbReference type="Gene3D" id="1.20.1290.10">
    <property type="entry name" value="AhpD-like"/>
    <property type="match status" value="1"/>
</dbReference>
<sequence>MMKAMPAGVKAVYGVETYVQSVLDHTLLHLIKVRASLLNGCGFCMDMHTKDALKEGETTQRLFGLAAWREVPFYDETERAALALTDAVTKLGDHGVPDDVWADAVKHFGEEGTLNVILAIGTINLWNRLAITTHAQPAVSA</sequence>
<dbReference type="NCBIfam" id="TIGR00778">
    <property type="entry name" value="ahpD_dom"/>
    <property type="match status" value="1"/>
</dbReference>
<dbReference type="InterPro" id="IPR004675">
    <property type="entry name" value="AhpD_core"/>
</dbReference>
<gene>
    <name evidence="2" type="ORF">GCM10009745_21650</name>
</gene>
<dbReference type="Pfam" id="PF02627">
    <property type="entry name" value="CMD"/>
    <property type="match status" value="1"/>
</dbReference>
<protein>
    <submittedName>
        <fullName evidence="2">Carboxymuconolactone decarboxylase family protein</fullName>
    </submittedName>
</protein>
<evidence type="ECO:0000313" key="3">
    <source>
        <dbReference type="Proteomes" id="UP001500280"/>
    </source>
</evidence>
<organism evidence="2 3">
    <name type="scientific">Kribbella yunnanensis</name>
    <dbReference type="NCBI Taxonomy" id="190194"/>
    <lineage>
        <taxon>Bacteria</taxon>
        <taxon>Bacillati</taxon>
        <taxon>Actinomycetota</taxon>
        <taxon>Actinomycetes</taxon>
        <taxon>Propionibacteriales</taxon>
        <taxon>Kribbellaceae</taxon>
        <taxon>Kribbella</taxon>
    </lineage>
</organism>
<dbReference type="PANTHER" id="PTHR34846">
    <property type="entry name" value="4-CARBOXYMUCONOLACTONE DECARBOXYLASE FAMILY PROTEIN (AFU_ORTHOLOGUE AFUA_6G11590)"/>
    <property type="match status" value="1"/>
</dbReference>
<accession>A0ABN2GW80</accession>
<name>A0ABN2GW80_9ACTN</name>
<dbReference type="InterPro" id="IPR029032">
    <property type="entry name" value="AhpD-like"/>
</dbReference>
<comment type="caution">
    <text evidence="2">The sequence shown here is derived from an EMBL/GenBank/DDBJ whole genome shotgun (WGS) entry which is preliminary data.</text>
</comment>
<keyword evidence="3" id="KW-1185">Reference proteome</keyword>
<feature type="domain" description="Carboxymuconolactone decarboxylase-like" evidence="1">
    <location>
        <begin position="8"/>
        <end position="86"/>
    </location>
</feature>